<name>A0ACC0YTX2_9ROSI</name>
<evidence type="ECO:0000313" key="1">
    <source>
        <dbReference type="EMBL" id="KAJ0041051.1"/>
    </source>
</evidence>
<gene>
    <name evidence="1" type="ORF">Pint_26953</name>
</gene>
<dbReference type="Proteomes" id="UP001163603">
    <property type="component" value="Chromosome 5"/>
</dbReference>
<protein>
    <submittedName>
        <fullName evidence="1">Uncharacterized protein</fullName>
    </submittedName>
</protein>
<accession>A0ACC0YTX2</accession>
<keyword evidence="2" id="KW-1185">Reference proteome</keyword>
<dbReference type="EMBL" id="CM047740">
    <property type="protein sequence ID" value="KAJ0041051.1"/>
    <property type="molecule type" value="Genomic_DNA"/>
</dbReference>
<sequence length="313" mass="36049">MSFGLCNAPSTFQAIMNSVFRTYLCKFVLVFFYDILIYSLSWNMHLEHIKKAFKILRHHQFFIKMSKFAFGQQELEYLGHIITPHVIKVDQTKIEAMINWPRLINISELRGFLDLIGYYRKFVRNYGILARPLTNLLKRGQFGWPKEAEQTFTNLKQAMKSTPILAMPKFTKPFVIESDASDVGIGAVLTQQGKPITFMSRALGMSKKSWSTYAKEMLAIVHSPSLDALFMSQVEIWEEIKKAAVGQAYMERIGKLAMDNPGAPYSWRNELVLYKNRVDVPPNSRIIPQLLREFHDSYFGGHSGVLSTYKRLA</sequence>
<organism evidence="1 2">
    <name type="scientific">Pistacia integerrima</name>
    <dbReference type="NCBI Taxonomy" id="434235"/>
    <lineage>
        <taxon>Eukaryota</taxon>
        <taxon>Viridiplantae</taxon>
        <taxon>Streptophyta</taxon>
        <taxon>Embryophyta</taxon>
        <taxon>Tracheophyta</taxon>
        <taxon>Spermatophyta</taxon>
        <taxon>Magnoliopsida</taxon>
        <taxon>eudicotyledons</taxon>
        <taxon>Gunneridae</taxon>
        <taxon>Pentapetalae</taxon>
        <taxon>rosids</taxon>
        <taxon>malvids</taxon>
        <taxon>Sapindales</taxon>
        <taxon>Anacardiaceae</taxon>
        <taxon>Pistacia</taxon>
    </lineage>
</organism>
<evidence type="ECO:0000313" key="2">
    <source>
        <dbReference type="Proteomes" id="UP001163603"/>
    </source>
</evidence>
<proteinExistence type="predicted"/>
<comment type="caution">
    <text evidence="1">The sequence shown here is derived from an EMBL/GenBank/DDBJ whole genome shotgun (WGS) entry which is preliminary data.</text>
</comment>
<reference evidence="2" key="1">
    <citation type="journal article" date="2023" name="G3 (Bethesda)">
        <title>Genome assembly and association tests identify interacting loci associated with vigor, precocity, and sex in interspecific pistachio rootstocks.</title>
        <authorList>
            <person name="Palmer W."/>
            <person name="Jacygrad E."/>
            <person name="Sagayaradj S."/>
            <person name="Cavanaugh K."/>
            <person name="Han R."/>
            <person name="Bertier L."/>
            <person name="Beede B."/>
            <person name="Kafkas S."/>
            <person name="Golino D."/>
            <person name="Preece J."/>
            <person name="Michelmore R."/>
        </authorList>
    </citation>
    <scope>NUCLEOTIDE SEQUENCE [LARGE SCALE GENOMIC DNA]</scope>
</reference>